<dbReference type="PRINTS" id="PR01415">
    <property type="entry name" value="ANKYRIN"/>
</dbReference>
<evidence type="ECO:0000313" key="6">
    <source>
        <dbReference type="EMBL" id="KPM42985.1"/>
    </source>
</evidence>
<feature type="transmembrane region" description="Helical" evidence="5">
    <location>
        <begin position="179"/>
        <end position="200"/>
    </location>
</feature>
<keyword evidence="5" id="KW-0812">Transmembrane</keyword>
<dbReference type="InterPro" id="IPR036770">
    <property type="entry name" value="Ankyrin_rpt-contain_sf"/>
</dbReference>
<reference evidence="6 7" key="1">
    <citation type="submission" date="2015-09" db="EMBL/GenBank/DDBJ databases">
        <title>Draft genome of a European isolate of the apple canker pathogen Neonectria ditissima.</title>
        <authorList>
            <person name="Gomez-Cortecero A."/>
            <person name="Harrison R.J."/>
            <person name="Armitage A.D."/>
        </authorList>
    </citation>
    <scope>NUCLEOTIDE SEQUENCE [LARGE SCALE GENOMIC DNA]</scope>
    <source>
        <strain evidence="6 7">R09/05</strain>
    </source>
</reference>
<dbReference type="SUPFAM" id="SSF48403">
    <property type="entry name" value="Ankyrin repeat"/>
    <property type="match status" value="2"/>
</dbReference>
<dbReference type="Gene3D" id="1.25.40.20">
    <property type="entry name" value="Ankyrin repeat-containing domain"/>
    <property type="match status" value="8"/>
</dbReference>
<evidence type="ECO:0000313" key="7">
    <source>
        <dbReference type="Proteomes" id="UP000050424"/>
    </source>
</evidence>
<dbReference type="PROSITE" id="PS50297">
    <property type="entry name" value="ANK_REP_REGION"/>
    <property type="match status" value="14"/>
</dbReference>
<keyword evidence="5" id="KW-1133">Transmembrane helix</keyword>
<dbReference type="EMBL" id="LKCW01000039">
    <property type="protein sequence ID" value="KPM42985.1"/>
    <property type="molecule type" value="Genomic_DNA"/>
</dbReference>
<feature type="repeat" description="ANK" evidence="3">
    <location>
        <begin position="1146"/>
        <end position="1178"/>
    </location>
</feature>
<dbReference type="Pfam" id="PF00023">
    <property type="entry name" value="Ank"/>
    <property type="match status" value="2"/>
</dbReference>
<feature type="repeat" description="ANK" evidence="3">
    <location>
        <begin position="1080"/>
        <end position="1112"/>
    </location>
</feature>
<feature type="compositionally biased region" description="Polar residues" evidence="4">
    <location>
        <begin position="120"/>
        <end position="137"/>
    </location>
</feature>
<feature type="repeat" description="ANK" evidence="3">
    <location>
        <begin position="1278"/>
        <end position="1307"/>
    </location>
</feature>
<feature type="repeat" description="ANK" evidence="3">
    <location>
        <begin position="915"/>
        <end position="947"/>
    </location>
</feature>
<keyword evidence="5" id="KW-0472">Membrane</keyword>
<dbReference type="PANTHER" id="PTHR24123:SF141">
    <property type="entry name" value="ANKYRIN 2, ISOFORM U"/>
    <property type="match status" value="1"/>
</dbReference>
<feature type="repeat" description="ANK" evidence="3">
    <location>
        <begin position="952"/>
        <end position="980"/>
    </location>
</feature>
<feature type="repeat" description="ANK" evidence="3">
    <location>
        <begin position="1341"/>
        <end position="1373"/>
    </location>
</feature>
<name>A0A0P7B8H7_9HYPO</name>
<feature type="repeat" description="ANK" evidence="3">
    <location>
        <begin position="1440"/>
        <end position="1472"/>
    </location>
</feature>
<evidence type="ECO:0000256" key="3">
    <source>
        <dbReference type="PROSITE-ProRule" id="PRU00023"/>
    </source>
</evidence>
<keyword evidence="1" id="KW-0677">Repeat</keyword>
<feature type="repeat" description="ANK" evidence="3">
    <location>
        <begin position="1179"/>
        <end position="1211"/>
    </location>
</feature>
<dbReference type="Pfam" id="PF13637">
    <property type="entry name" value="Ank_4"/>
    <property type="match status" value="1"/>
</dbReference>
<evidence type="ECO:0000256" key="1">
    <source>
        <dbReference type="ARBA" id="ARBA00022737"/>
    </source>
</evidence>
<evidence type="ECO:0000256" key="2">
    <source>
        <dbReference type="ARBA" id="ARBA00023043"/>
    </source>
</evidence>
<dbReference type="Proteomes" id="UP000050424">
    <property type="component" value="Unassembled WGS sequence"/>
</dbReference>
<feature type="repeat" description="ANK" evidence="3">
    <location>
        <begin position="1374"/>
        <end position="1406"/>
    </location>
</feature>
<dbReference type="InterPro" id="IPR051165">
    <property type="entry name" value="Multifunctional_ANK_Repeat"/>
</dbReference>
<comment type="caution">
    <text evidence="6">The sequence shown here is derived from an EMBL/GenBank/DDBJ whole genome shotgun (WGS) entry which is preliminary data.</text>
</comment>
<sequence>MQFMSQSIGWADNFVLAMAPVGIITIIVSAIRVGGPSWLKAIIGRARENLAVPEAELMSSTSKEVCELWNGREIDTITAGMKPDAFPKVTVKTLEEAVKEGYLTDLDSHVDLDGISQHSSSHFSTCLPSSRHPSSIDSRAERGDNPASEIIIVGNKSGHAPNISLNCHSQLGRGELRGAAVIGSILQLGVLVYAGLATYYPVLKFPKGENPVAAYAFPSTAAGTLILAMGLLLCAHVVESSTTERRYLPKDDKEARLVWLQQTKIVNDQVFDSKAIFATDPRHLITMSYRANRRSSLTFLQVNIADTFLGLKTVIGTIISLFGFILQFIGLRGMHWSVSIAQLSAVLTMAGIKAVVRRGLAIPPKAESLTSNFELDWLATTLADLNNAPWLHTSSSKLPHKKDWGIVTGRDVTQEDLRQGLVPADLGTPLRAVSKAHGVMMLRRDLGELADWRGRASAEAITVARAIELTMDTLFDIAELRSDGLLWSLKAYGPESERIYFRTFRKKKGWKAYSDEIDAALSLWLYRAIEEEKDRLPTAELDKDDVWLRAKESPGKRSLRLLGSSTSSLRRDLCWWMPRGNAGIIEVAENDVESLGGEPTCVVGFGSGTFNHDLQSGSGRPSRSSPLRRPTYHAAHSQLNTANSMHIPGPVLAMWGDASLTSVYAQDMFAAFMRAVARTMANPLDWNAEIRPNGRELENTKSRDTAPDDTYDPKAWYSFTLENDQLSKLAQDIHSTGLGTLEEVYQCMIPALSREDKLPATEGIIEVARQHARRHEQSGRLDLAKNIYVQLFQMGRTFPAHGSFSMETTAILFELLRQVTLNIEVQKRLYGMGDYEALKGALEEQLKDDVSGILPDLMILYEGQGRAWTCGLSVPANPFKANFPKESNISSAHVDVLSDMRVFANDACLSTVDILGWTPLHYAAARGSTKIAVNLLEREVDVSPSDLLEWRPLHYACKAGHLQIVEALLHYHAHVNVQGRDGTAPLHCATMSGKLDVVNKLVEAGAVMDAQDASGTTPLLWAAYHGHEAIVENLWADTTKEMRDHKGQTALHIAAAVGGTQVSRLLSRKLGADKEARDLERVTPLQRAAMNGHVDVVKLLMEDGANQDAKSAKGGTLLHCAASNGRGAVVEFLIDTGADKEAKDQDERRPLHCAAMKGHETIISLLVQSGADKNSKDSKGMSSLYMAVWQEHEAAVKLLIQLGADKGTKNKQGWTLLHLAAVLENETMVSLFIEAGANVEARDCKGLMPLHMAAMSQNPLLVRLFLEAGANMHATDVEGRTPLHVAVTEAVASLLVEAGVDIEATDSRGRTPLQSAVWAGSMRVASLLITHGANIKTTDSQGKTPLHIAAHRGEKACASLLIEHGADREATDSAGQTPLHLAARLIKVDVAELLIKHGANIETTDSQGHTPLHLAARLRKASVAKLLIDRGADIEATDSEGRTPLHLAAMQKHKSAAELLIKHGADVKATNSQGKTPLDACRDLMAAANVEPVVGGYKRVYTNALRKRRIIEELLISEEAGGSRT</sequence>
<feature type="compositionally biased region" description="Low complexity" evidence="4">
    <location>
        <begin position="616"/>
        <end position="629"/>
    </location>
</feature>
<feature type="repeat" description="ANK" evidence="3">
    <location>
        <begin position="1407"/>
        <end position="1439"/>
    </location>
</feature>
<dbReference type="Pfam" id="PF12796">
    <property type="entry name" value="Ank_2"/>
    <property type="match status" value="4"/>
</dbReference>
<organism evidence="6 7">
    <name type="scientific">Neonectria ditissima</name>
    <dbReference type="NCBI Taxonomy" id="78410"/>
    <lineage>
        <taxon>Eukaryota</taxon>
        <taxon>Fungi</taxon>
        <taxon>Dikarya</taxon>
        <taxon>Ascomycota</taxon>
        <taxon>Pezizomycotina</taxon>
        <taxon>Sordariomycetes</taxon>
        <taxon>Hypocreomycetidae</taxon>
        <taxon>Hypocreales</taxon>
        <taxon>Nectriaceae</taxon>
        <taxon>Neonectria</taxon>
    </lineage>
</organism>
<feature type="repeat" description="ANK" evidence="3">
    <location>
        <begin position="981"/>
        <end position="1013"/>
    </location>
</feature>
<proteinExistence type="predicted"/>
<feature type="repeat" description="ANK" evidence="3">
    <location>
        <begin position="1212"/>
        <end position="1244"/>
    </location>
</feature>
<dbReference type="InterPro" id="IPR002110">
    <property type="entry name" value="Ankyrin_rpt"/>
</dbReference>
<feature type="repeat" description="ANK" evidence="3">
    <location>
        <begin position="1308"/>
        <end position="1340"/>
    </location>
</feature>
<dbReference type="Pfam" id="PF13857">
    <property type="entry name" value="Ank_5"/>
    <property type="match status" value="1"/>
</dbReference>
<keyword evidence="7" id="KW-1185">Reference proteome</keyword>
<feature type="transmembrane region" description="Helical" evidence="5">
    <location>
        <begin position="14"/>
        <end position="35"/>
    </location>
</feature>
<feature type="region of interest" description="Disordered" evidence="4">
    <location>
        <begin position="120"/>
        <end position="142"/>
    </location>
</feature>
<dbReference type="SMART" id="SM00248">
    <property type="entry name" value="ANK"/>
    <property type="match status" value="17"/>
</dbReference>
<accession>A0A0P7B8H7</accession>
<feature type="transmembrane region" description="Helical" evidence="5">
    <location>
        <begin position="212"/>
        <end position="238"/>
    </location>
</feature>
<feature type="transmembrane region" description="Helical" evidence="5">
    <location>
        <begin position="309"/>
        <end position="330"/>
    </location>
</feature>
<dbReference type="STRING" id="78410.A0A0P7B8H7"/>
<dbReference type="OrthoDB" id="194358at2759"/>
<gene>
    <name evidence="6" type="ORF">AK830_g3571</name>
</gene>
<keyword evidence="2 3" id="KW-0040">ANK repeat</keyword>
<evidence type="ECO:0000256" key="4">
    <source>
        <dbReference type="SAM" id="MobiDB-lite"/>
    </source>
</evidence>
<protein>
    <submittedName>
        <fullName evidence="6">Uncharacterized protein</fullName>
    </submittedName>
</protein>
<dbReference type="PROSITE" id="PS50088">
    <property type="entry name" value="ANK_REPEAT"/>
    <property type="match status" value="15"/>
</dbReference>
<feature type="repeat" description="ANK" evidence="3">
    <location>
        <begin position="1245"/>
        <end position="1277"/>
    </location>
</feature>
<evidence type="ECO:0000256" key="5">
    <source>
        <dbReference type="SAM" id="Phobius"/>
    </source>
</evidence>
<dbReference type="PANTHER" id="PTHR24123">
    <property type="entry name" value="ANKYRIN REPEAT-CONTAINING"/>
    <property type="match status" value="1"/>
</dbReference>
<feature type="repeat" description="ANK" evidence="3">
    <location>
        <begin position="1113"/>
        <end position="1145"/>
    </location>
</feature>
<feature type="region of interest" description="Disordered" evidence="4">
    <location>
        <begin position="612"/>
        <end position="631"/>
    </location>
</feature>